<gene>
    <name evidence="2" type="ORF">J0X12_06960</name>
</gene>
<feature type="transmembrane region" description="Helical" evidence="1">
    <location>
        <begin position="36"/>
        <end position="52"/>
    </location>
</feature>
<evidence type="ECO:0000313" key="3">
    <source>
        <dbReference type="Proteomes" id="UP000664761"/>
    </source>
</evidence>
<keyword evidence="1" id="KW-1133">Transmembrane helix</keyword>
<dbReference type="EMBL" id="JAFLNC010000002">
    <property type="protein sequence ID" value="MBO0333345.1"/>
    <property type="molecule type" value="Genomic_DNA"/>
</dbReference>
<dbReference type="RefSeq" id="WP_207043583.1">
    <property type="nucleotide sequence ID" value="NZ_JAFLNC010000002.1"/>
</dbReference>
<proteinExistence type="predicted"/>
<keyword evidence="1" id="KW-0472">Membrane</keyword>
<evidence type="ECO:0000256" key="1">
    <source>
        <dbReference type="SAM" id="Phobius"/>
    </source>
</evidence>
<feature type="transmembrane region" description="Helical" evidence="1">
    <location>
        <begin position="90"/>
        <end position="108"/>
    </location>
</feature>
<evidence type="ECO:0008006" key="4">
    <source>
        <dbReference type="Google" id="ProtNLM"/>
    </source>
</evidence>
<feature type="transmembrane region" description="Helical" evidence="1">
    <location>
        <begin position="64"/>
        <end position="84"/>
    </location>
</feature>
<keyword evidence="1" id="KW-0812">Transmembrane</keyword>
<accession>A0ABS3F492</accession>
<feature type="transmembrane region" description="Helical" evidence="1">
    <location>
        <begin position="161"/>
        <end position="182"/>
    </location>
</feature>
<evidence type="ECO:0000313" key="2">
    <source>
        <dbReference type="EMBL" id="MBO0333345.1"/>
    </source>
</evidence>
<keyword evidence="3" id="KW-1185">Reference proteome</keyword>
<name>A0ABS3F492_9PROT</name>
<feature type="transmembrane region" description="Helical" evidence="1">
    <location>
        <begin position="12"/>
        <end position="30"/>
    </location>
</feature>
<protein>
    <recommendedName>
        <fullName evidence="4">DNA gyrase subunit B</fullName>
    </recommendedName>
</protein>
<organism evidence="2 3">
    <name type="scientific">Sneathiella sedimenti</name>
    <dbReference type="NCBI Taxonomy" id="2816034"/>
    <lineage>
        <taxon>Bacteria</taxon>
        <taxon>Pseudomonadati</taxon>
        <taxon>Pseudomonadota</taxon>
        <taxon>Alphaproteobacteria</taxon>
        <taxon>Sneathiellales</taxon>
        <taxon>Sneathiellaceae</taxon>
        <taxon>Sneathiella</taxon>
    </lineage>
</organism>
<feature type="transmembrane region" description="Helical" evidence="1">
    <location>
        <begin position="136"/>
        <end position="155"/>
    </location>
</feature>
<reference evidence="2 3" key="1">
    <citation type="submission" date="2021-03" db="EMBL/GenBank/DDBJ databases">
        <title>Sneathiella sp. CAU 1612 isolated from Kang Won-do.</title>
        <authorList>
            <person name="Kim W."/>
        </authorList>
    </citation>
    <scope>NUCLEOTIDE SEQUENCE [LARGE SCALE GENOMIC DNA]</scope>
    <source>
        <strain evidence="2 3">CAU 1612</strain>
    </source>
</reference>
<dbReference type="Proteomes" id="UP000664761">
    <property type="component" value="Unassembled WGS sequence"/>
</dbReference>
<sequence>MPSWRRKTRPLDLLLVLISIAYPFIVYFGLMKFSPLVVGLALVAFLILRLLLHRRRHPRKSEFWIYLAVLGAVAALLAINEMLAIKAYPVLISLSFAAVFGYSLIYPPPIIERIARMMEGELDPQALCYTRHVTEAWVIFFLVNASISLWTALYADLATWTLYNGFISYLLIGLMFGGEYLLRRLVKRKKVS</sequence>
<comment type="caution">
    <text evidence="2">The sequence shown here is derived from an EMBL/GenBank/DDBJ whole genome shotgun (WGS) entry which is preliminary data.</text>
</comment>